<evidence type="ECO:0000256" key="9">
    <source>
        <dbReference type="ARBA" id="ARBA00025772"/>
    </source>
</evidence>
<evidence type="ECO:0000256" key="1">
    <source>
        <dbReference type="ARBA" id="ARBA00004377"/>
    </source>
</evidence>
<keyword evidence="8 11" id="KW-0472">Membrane</keyword>
<keyword evidence="4" id="KW-0488">Methylation</keyword>
<dbReference type="EMBL" id="JAACAK010000120">
    <property type="protein sequence ID" value="NIR76335.1"/>
    <property type="molecule type" value="Genomic_DNA"/>
</dbReference>
<evidence type="ECO:0000256" key="6">
    <source>
        <dbReference type="ARBA" id="ARBA00022692"/>
    </source>
</evidence>
<evidence type="ECO:0000256" key="10">
    <source>
        <dbReference type="ARBA" id="ARBA00030775"/>
    </source>
</evidence>
<dbReference type="GO" id="GO:0015627">
    <property type="term" value="C:type II protein secretion system complex"/>
    <property type="evidence" value="ECO:0007669"/>
    <property type="project" value="InterPro"/>
</dbReference>
<dbReference type="Pfam" id="PF12019">
    <property type="entry name" value="GspH"/>
    <property type="match status" value="1"/>
</dbReference>
<protein>
    <recommendedName>
        <fullName evidence="2">Type II secretion system protein H</fullName>
    </recommendedName>
    <alternativeName>
        <fullName evidence="10">General secretion pathway protein H</fullName>
    </alternativeName>
</protein>
<evidence type="ECO:0000256" key="11">
    <source>
        <dbReference type="SAM" id="Phobius"/>
    </source>
</evidence>
<evidence type="ECO:0000256" key="3">
    <source>
        <dbReference type="ARBA" id="ARBA00022475"/>
    </source>
</evidence>
<dbReference type="Gene3D" id="3.55.40.10">
    <property type="entry name" value="minor pseudopilin epsh domain"/>
    <property type="match status" value="1"/>
</dbReference>
<evidence type="ECO:0000256" key="8">
    <source>
        <dbReference type="ARBA" id="ARBA00023136"/>
    </source>
</evidence>
<dbReference type="AlphaFoldDB" id="A0AAE5CCZ7"/>
<keyword evidence="3" id="KW-1003">Cell membrane</keyword>
<feature type="transmembrane region" description="Helical" evidence="11">
    <location>
        <begin position="20"/>
        <end position="40"/>
    </location>
</feature>
<evidence type="ECO:0000256" key="5">
    <source>
        <dbReference type="ARBA" id="ARBA00022519"/>
    </source>
</evidence>
<keyword evidence="5" id="KW-0997">Cell inner membrane</keyword>
<organism evidence="13 14">
    <name type="scientific">Candidatus Kutchimonas denitrificans</name>
    <dbReference type="NCBI Taxonomy" id="3056748"/>
    <lineage>
        <taxon>Bacteria</taxon>
        <taxon>Pseudomonadati</taxon>
        <taxon>Gemmatimonadota</taxon>
        <taxon>Gemmatimonadia</taxon>
        <taxon>Candidatus Palauibacterales</taxon>
        <taxon>Candidatus Palauibacteraceae</taxon>
        <taxon>Candidatus Kutchimonas</taxon>
    </lineage>
</organism>
<name>A0AAE5CCZ7_9BACT</name>
<dbReference type="InterPro" id="IPR022346">
    <property type="entry name" value="T2SS_GspH"/>
</dbReference>
<dbReference type="GO" id="GO:0015628">
    <property type="term" value="P:protein secretion by the type II secretion system"/>
    <property type="evidence" value="ECO:0007669"/>
    <property type="project" value="InterPro"/>
</dbReference>
<dbReference type="Proteomes" id="UP000702544">
    <property type="component" value="Unassembled WGS sequence"/>
</dbReference>
<evidence type="ECO:0000313" key="14">
    <source>
        <dbReference type="Proteomes" id="UP000702544"/>
    </source>
</evidence>
<feature type="domain" description="General secretion pathway GspH" evidence="12">
    <location>
        <begin position="60"/>
        <end position="162"/>
    </location>
</feature>
<dbReference type="SUPFAM" id="SSF54523">
    <property type="entry name" value="Pili subunits"/>
    <property type="match status" value="1"/>
</dbReference>
<evidence type="ECO:0000256" key="2">
    <source>
        <dbReference type="ARBA" id="ARBA00021549"/>
    </source>
</evidence>
<reference evidence="13 14" key="1">
    <citation type="submission" date="2020-01" db="EMBL/GenBank/DDBJ databases">
        <title>Genomes assembled from Gulf of Kutch pelagic sediment metagenomes.</title>
        <authorList>
            <person name="Chandrashekar M."/>
            <person name="Mahajan M.S."/>
            <person name="Dave K.J."/>
            <person name="Vatsa P."/>
            <person name="Nathani N.M."/>
        </authorList>
    </citation>
    <scope>NUCLEOTIDE SEQUENCE [LARGE SCALE GENOMIC DNA]</scope>
    <source>
        <strain evidence="13">KS3-K002</strain>
    </source>
</reference>
<evidence type="ECO:0000256" key="7">
    <source>
        <dbReference type="ARBA" id="ARBA00022989"/>
    </source>
</evidence>
<accession>A0AAE5CCZ7</accession>
<keyword evidence="7 11" id="KW-1133">Transmembrane helix</keyword>
<sequence>MQTLHNCPCRRPPRPDHARGFTIIEIIIALVMVAAIYLIALPTLSRTRVTASIHNARHVVVSSIALARATAIRYGRPAVLRLDAAGDRVWVEADTSMAATGVVDTVGIFHVGEEFDVDLTTNRSALCFNGRGVGTASATCPTAGALIVLALRDRTDSVQVSPVGRVMTE</sequence>
<proteinExistence type="inferred from homology"/>
<dbReference type="NCBIfam" id="TIGR02532">
    <property type="entry name" value="IV_pilin_GFxxxE"/>
    <property type="match status" value="1"/>
</dbReference>
<dbReference type="GO" id="GO:0005886">
    <property type="term" value="C:plasma membrane"/>
    <property type="evidence" value="ECO:0007669"/>
    <property type="project" value="UniProtKB-SubCell"/>
</dbReference>
<dbReference type="InterPro" id="IPR045584">
    <property type="entry name" value="Pilin-like"/>
</dbReference>
<evidence type="ECO:0000256" key="4">
    <source>
        <dbReference type="ARBA" id="ARBA00022481"/>
    </source>
</evidence>
<dbReference type="InterPro" id="IPR012902">
    <property type="entry name" value="N_methyl_site"/>
</dbReference>
<comment type="caution">
    <text evidence="13">The sequence shown here is derived from an EMBL/GenBank/DDBJ whole genome shotgun (WGS) entry which is preliminary data.</text>
</comment>
<evidence type="ECO:0000259" key="12">
    <source>
        <dbReference type="Pfam" id="PF12019"/>
    </source>
</evidence>
<comment type="similarity">
    <text evidence="9">Belongs to the GSP H family.</text>
</comment>
<evidence type="ECO:0000313" key="13">
    <source>
        <dbReference type="EMBL" id="NIR76335.1"/>
    </source>
</evidence>
<comment type="subcellular location">
    <subcellularLocation>
        <location evidence="1">Cell inner membrane</location>
        <topology evidence="1">Single-pass membrane protein</topology>
    </subcellularLocation>
</comment>
<keyword evidence="6 11" id="KW-0812">Transmembrane</keyword>
<gene>
    <name evidence="13" type="ORF">GWO12_14670</name>
</gene>